<protein>
    <recommendedName>
        <fullName evidence="4">DUF3329 domain-containing protein</fullName>
    </recommendedName>
</protein>
<dbReference type="Proteomes" id="UP000284547">
    <property type="component" value="Unassembled WGS sequence"/>
</dbReference>
<feature type="transmembrane region" description="Helical" evidence="1">
    <location>
        <begin position="37"/>
        <end position="56"/>
    </location>
</feature>
<gene>
    <name evidence="2" type="ORF">D1012_21710</name>
</gene>
<sequence length="73" mass="7960">MKKFIDPNHPFFASALVRWVTSLVPVIWALVEFVHGNTGWGMISAALGALAFWALIVRGPDEPTAPGKDTPQD</sequence>
<dbReference type="AlphaFoldDB" id="A0A411YWA3"/>
<keyword evidence="1" id="KW-1133">Transmembrane helix</keyword>
<keyword evidence="1" id="KW-0472">Membrane</keyword>
<dbReference type="EMBL" id="QWEY01000024">
    <property type="protein sequence ID" value="RGP35116.1"/>
    <property type="molecule type" value="Genomic_DNA"/>
</dbReference>
<feature type="transmembrane region" description="Helical" evidence="1">
    <location>
        <begin position="12"/>
        <end position="31"/>
    </location>
</feature>
<organism evidence="2 3">
    <name type="scientific">Pseudotabrizicola alkalilacus</name>
    <dbReference type="NCBI Taxonomy" id="2305252"/>
    <lineage>
        <taxon>Bacteria</taxon>
        <taxon>Pseudomonadati</taxon>
        <taxon>Pseudomonadota</taxon>
        <taxon>Alphaproteobacteria</taxon>
        <taxon>Rhodobacterales</taxon>
        <taxon>Paracoccaceae</taxon>
        <taxon>Pseudotabrizicola</taxon>
    </lineage>
</organism>
<dbReference type="OrthoDB" id="7362327at2"/>
<dbReference type="RefSeq" id="WP_118156208.1">
    <property type="nucleotide sequence ID" value="NZ_QWEY01000024.1"/>
</dbReference>
<evidence type="ECO:0000256" key="1">
    <source>
        <dbReference type="SAM" id="Phobius"/>
    </source>
</evidence>
<proteinExistence type="predicted"/>
<keyword evidence="3" id="KW-1185">Reference proteome</keyword>
<name>A0A411YWA3_9RHOB</name>
<accession>A0A411YWA3</accession>
<evidence type="ECO:0008006" key="4">
    <source>
        <dbReference type="Google" id="ProtNLM"/>
    </source>
</evidence>
<comment type="caution">
    <text evidence="2">The sequence shown here is derived from an EMBL/GenBank/DDBJ whole genome shotgun (WGS) entry which is preliminary data.</text>
</comment>
<reference evidence="2 3" key="1">
    <citation type="submission" date="2018-08" db="EMBL/GenBank/DDBJ databases">
        <title>Flavobacterium tibetense sp. nov., isolated from a wetland YonghuCo on Tibetan Plateau.</title>
        <authorList>
            <person name="Phurbu D."/>
            <person name="Lu H."/>
            <person name="Xing P."/>
        </authorList>
    </citation>
    <scope>NUCLEOTIDE SEQUENCE [LARGE SCALE GENOMIC DNA]</scope>
    <source>
        <strain evidence="2 3">DJC</strain>
    </source>
</reference>
<keyword evidence="1" id="KW-0812">Transmembrane</keyword>
<evidence type="ECO:0000313" key="3">
    <source>
        <dbReference type="Proteomes" id="UP000284547"/>
    </source>
</evidence>
<evidence type="ECO:0000313" key="2">
    <source>
        <dbReference type="EMBL" id="RGP35116.1"/>
    </source>
</evidence>